<sequence>MKLSFGTSHMLFYLFLRIQNIITPLQVVGRESLGCLVPGAPMFIMDDFQFLQRENTQGN</sequence>
<organism evidence="1 2">
    <name type="scientific">Brevibacillus formosus</name>
    <dbReference type="NCBI Taxonomy" id="54913"/>
    <lineage>
        <taxon>Bacteria</taxon>
        <taxon>Bacillati</taxon>
        <taxon>Bacillota</taxon>
        <taxon>Bacilli</taxon>
        <taxon>Bacillales</taxon>
        <taxon>Paenibacillaceae</taxon>
        <taxon>Brevibacillus</taxon>
    </lineage>
</organism>
<dbReference type="Proteomes" id="UP000197781">
    <property type="component" value="Chromosome"/>
</dbReference>
<accession>A0A220MG87</accession>
<protein>
    <submittedName>
        <fullName evidence="1">Uncharacterized protein</fullName>
    </submittedName>
</protein>
<name>A0A220MG87_9BACL</name>
<reference evidence="1 2" key="1">
    <citation type="submission" date="2016-11" db="EMBL/GenBank/DDBJ databases">
        <authorList>
            <person name="Jaros S."/>
            <person name="Januszkiewicz K."/>
            <person name="Wedrychowicz H."/>
        </authorList>
    </citation>
    <scope>NUCLEOTIDE SEQUENCE [LARGE SCALE GENOMIC DNA]</scope>
    <source>
        <strain evidence="1 2">NF2</strain>
    </source>
</reference>
<evidence type="ECO:0000313" key="1">
    <source>
        <dbReference type="EMBL" id="ASJ53965.1"/>
    </source>
</evidence>
<dbReference type="KEGG" id="bfm:BP422_10685"/>
<dbReference type="EMBL" id="CP018145">
    <property type="protein sequence ID" value="ASJ53965.1"/>
    <property type="molecule type" value="Genomic_DNA"/>
</dbReference>
<gene>
    <name evidence="1" type="ORF">BP422_10685</name>
</gene>
<dbReference type="AlphaFoldDB" id="A0A220MG87"/>
<evidence type="ECO:0000313" key="2">
    <source>
        <dbReference type="Proteomes" id="UP000197781"/>
    </source>
</evidence>
<proteinExistence type="predicted"/>